<evidence type="ECO:0000256" key="5">
    <source>
        <dbReference type="ARBA" id="ARBA00023125"/>
    </source>
</evidence>
<keyword evidence="5" id="KW-0238">DNA-binding</keyword>
<dbReference type="PRINTS" id="PR00418">
    <property type="entry name" value="TPI2FAMILY"/>
</dbReference>
<dbReference type="Proteomes" id="UP001558713">
    <property type="component" value="Unassembled WGS sequence"/>
</dbReference>
<reference evidence="8 9" key="1">
    <citation type="submission" date="2024-04" db="EMBL/GenBank/DDBJ databases">
        <title>Genome assembly C_amara_ONT_v2.</title>
        <authorList>
            <person name="Yant L."/>
            <person name="Moore C."/>
            <person name="Slenker M."/>
        </authorList>
    </citation>
    <scope>NUCLEOTIDE SEQUENCE [LARGE SCALE GENOMIC DNA]</scope>
    <source>
        <tissue evidence="8">Leaf</tissue>
    </source>
</reference>
<gene>
    <name evidence="8" type="ORF">V5N11_000165</name>
</gene>
<comment type="cofactor">
    <cofactor evidence="2">
        <name>Mg(2+)</name>
        <dbReference type="ChEBI" id="CHEBI:18420"/>
    </cofactor>
</comment>
<dbReference type="GO" id="GO:0003677">
    <property type="term" value="F:DNA binding"/>
    <property type="evidence" value="ECO:0007669"/>
    <property type="project" value="UniProtKB-KW"/>
</dbReference>
<accession>A0ABD0Z7K2</accession>
<protein>
    <recommendedName>
        <fullName evidence="3">DNA topoisomerase (ATP-hydrolyzing)</fullName>
        <ecNumber evidence="3">5.6.2.2</ecNumber>
    </recommendedName>
</protein>
<evidence type="ECO:0000313" key="8">
    <source>
        <dbReference type="EMBL" id="KAL1190678.1"/>
    </source>
</evidence>
<dbReference type="PANTHER" id="PTHR10169:SF38">
    <property type="entry name" value="DNA TOPOISOMERASE 2"/>
    <property type="match status" value="1"/>
</dbReference>
<dbReference type="Pfam" id="PF02518">
    <property type="entry name" value="HATPase_c"/>
    <property type="match status" value="1"/>
</dbReference>
<dbReference type="PANTHER" id="PTHR10169">
    <property type="entry name" value="DNA TOPOISOMERASE/GYRASE"/>
    <property type="match status" value="1"/>
</dbReference>
<sequence length="123" mass="13947">MVHRHVTYVHGLYNIFDKILVNAADNKQRDPTMDYVNVEIDVKQNQISVYNSGGGIPVEIHTDGVYVPEIMFSHFLTSSNYDDNVKNTTGGRNGYGAKVTNIFSTEFIIEIADGKRMKKYKQV</sequence>
<feature type="domain" description="Histidine kinase/HSP90-like ATPase" evidence="7">
    <location>
        <begin position="11"/>
        <end position="102"/>
    </location>
</feature>
<dbReference type="Gene3D" id="3.30.565.10">
    <property type="entry name" value="Histidine kinase-like ATPase, C-terminal domain"/>
    <property type="match status" value="1"/>
</dbReference>
<evidence type="ECO:0000256" key="6">
    <source>
        <dbReference type="ARBA" id="ARBA00023235"/>
    </source>
</evidence>
<keyword evidence="6" id="KW-0413">Isomerase</keyword>
<keyword evidence="9" id="KW-1185">Reference proteome</keyword>
<dbReference type="SUPFAM" id="SSF55874">
    <property type="entry name" value="ATPase domain of HSP90 chaperone/DNA topoisomerase II/histidine kinase"/>
    <property type="match status" value="1"/>
</dbReference>
<evidence type="ECO:0000259" key="7">
    <source>
        <dbReference type="Pfam" id="PF02518"/>
    </source>
</evidence>
<dbReference type="EMBL" id="JBANAX010000872">
    <property type="protein sequence ID" value="KAL1190678.1"/>
    <property type="molecule type" value="Genomic_DNA"/>
</dbReference>
<keyword evidence="4" id="KW-0799">Topoisomerase</keyword>
<dbReference type="AlphaFoldDB" id="A0ABD0Z7K2"/>
<evidence type="ECO:0000256" key="4">
    <source>
        <dbReference type="ARBA" id="ARBA00023029"/>
    </source>
</evidence>
<name>A0ABD0Z7K2_CARAN</name>
<proteinExistence type="predicted"/>
<comment type="catalytic activity">
    <reaction evidence="1">
        <text>ATP-dependent breakage, passage and rejoining of double-stranded DNA.</text>
        <dbReference type="EC" id="5.6.2.2"/>
    </reaction>
</comment>
<evidence type="ECO:0000256" key="3">
    <source>
        <dbReference type="ARBA" id="ARBA00012895"/>
    </source>
</evidence>
<comment type="caution">
    <text evidence="8">The sequence shown here is derived from an EMBL/GenBank/DDBJ whole genome shotgun (WGS) entry which is preliminary data.</text>
</comment>
<dbReference type="InterPro" id="IPR050634">
    <property type="entry name" value="DNA_Topoisomerase_II"/>
</dbReference>
<dbReference type="InterPro" id="IPR003594">
    <property type="entry name" value="HATPase_dom"/>
</dbReference>
<evidence type="ECO:0000313" key="9">
    <source>
        <dbReference type="Proteomes" id="UP001558713"/>
    </source>
</evidence>
<dbReference type="EC" id="5.6.2.2" evidence="3"/>
<dbReference type="GO" id="GO:0003918">
    <property type="term" value="F:DNA topoisomerase type II (double strand cut, ATP-hydrolyzing) activity"/>
    <property type="evidence" value="ECO:0007669"/>
    <property type="project" value="UniProtKB-EC"/>
</dbReference>
<evidence type="ECO:0000256" key="2">
    <source>
        <dbReference type="ARBA" id="ARBA00001946"/>
    </source>
</evidence>
<organism evidence="8 9">
    <name type="scientific">Cardamine amara subsp. amara</name>
    <dbReference type="NCBI Taxonomy" id="228776"/>
    <lineage>
        <taxon>Eukaryota</taxon>
        <taxon>Viridiplantae</taxon>
        <taxon>Streptophyta</taxon>
        <taxon>Embryophyta</taxon>
        <taxon>Tracheophyta</taxon>
        <taxon>Spermatophyta</taxon>
        <taxon>Magnoliopsida</taxon>
        <taxon>eudicotyledons</taxon>
        <taxon>Gunneridae</taxon>
        <taxon>Pentapetalae</taxon>
        <taxon>rosids</taxon>
        <taxon>malvids</taxon>
        <taxon>Brassicales</taxon>
        <taxon>Brassicaceae</taxon>
        <taxon>Cardamineae</taxon>
        <taxon>Cardamine</taxon>
    </lineage>
</organism>
<dbReference type="InterPro" id="IPR036890">
    <property type="entry name" value="HATPase_C_sf"/>
</dbReference>
<evidence type="ECO:0000256" key="1">
    <source>
        <dbReference type="ARBA" id="ARBA00000185"/>
    </source>
</evidence>